<reference evidence="1" key="1">
    <citation type="submission" date="2021-01" db="EMBL/GenBank/DDBJ databases">
        <authorList>
            <person name="Corre E."/>
            <person name="Pelletier E."/>
            <person name="Niang G."/>
            <person name="Scheremetjew M."/>
            <person name="Finn R."/>
            <person name="Kale V."/>
            <person name="Holt S."/>
            <person name="Cochrane G."/>
            <person name="Meng A."/>
            <person name="Brown T."/>
            <person name="Cohen L."/>
        </authorList>
    </citation>
    <scope>NUCLEOTIDE SEQUENCE</scope>
    <source>
        <strain evidence="1">CCMP645</strain>
    </source>
</reference>
<organism evidence="1">
    <name type="scientific">Chrysotila carterae</name>
    <name type="common">Marine alga</name>
    <name type="synonym">Syracosphaera carterae</name>
    <dbReference type="NCBI Taxonomy" id="13221"/>
    <lineage>
        <taxon>Eukaryota</taxon>
        <taxon>Haptista</taxon>
        <taxon>Haptophyta</taxon>
        <taxon>Prymnesiophyceae</taxon>
        <taxon>Isochrysidales</taxon>
        <taxon>Isochrysidaceae</taxon>
        <taxon>Chrysotila</taxon>
    </lineage>
</organism>
<name>A0A7S4B7H9_CHRCT</name>
<dbReference type="EMBL" id="HBIZ01015233">
    <property type="protein sequence ID" value="CAE0756798.1"/>
    <property type="molecule type" value="Transcribed_RNA"/>
</dbReference>
<accession>A0A7S4B7H9</accession>
<gene>
    <name evidence="1" type="ORF">PCAR00345_LOCUS9392</name>
</gene>
<dbReference type="AlphaFoldDB" id="A0A7S4B7H9"/>
<evidence type="ECO:0000313" key="1">
    <source>
        <dbReference type="EMBL" id="CAE0756798.1"/>
    </source>
</evidence>
<protein>
    <submittedName>
        <fullName evidence="1">Uncharacterized protein</fullName>
    </submittedName>
</protein>
<proteinExistence type="predicted"/>
<sequence>MGGMRLTKPRLQTFIRVAVEPWMHKIGNEARKKLERMKQAQSALTIKLSPVQLDVFKGLYTLLANLQPTDGGRHLTPLQHVTGSRGGEKQEHVFEIISGKLAALFFKATFLFSHNQGSLILRESDGKALAIIALITFRLWYTLPLHLADFVLTVTNDVVSLPRDGIFRFGEASVEFSAASKDEMKAYICGELRKLLTGFSPLLSEGFSRGAAAYRNLLSPQHLVQVDYYAPAPAVLHNTAAANATPAAANSSSSTCDVVGAV</sequence>